<dbReference type="GO" id="GO:0005829">
    <property type="term" value="C:cytosol"/>
    <property type="evidence" value="ECO:0007669"/>
    <property type="project" value="TreeGrafter"/>
</dbReference>
<dbReference type="InterPro" id="IPR018189">
    <property type="entry name" value="Phosphoglucose_isomerase_CS"/>
</dbReference>
<comment type="catalytic activity">
    <reaction evidence="5">
        <text>alpha-D-glucose 6-phosphate = beta-D-fructose 6-phosphate</text>
        <dbReference type="Rhea" id="RHEA:11816"/>
        <dbReference type="ChEBI" id="CHEBI:57634"/>
        <dbReference type="ChEBI" id="CHEBI:58225"/>
        <dbReference type="EC" id="5.3.1.9"/>
    </reaction>
</comment>
<gene>
    <name evidence="6" type="ORF">ENL26_00410</name>
</gene>
<dbReference type="Gene3D" id="3.40.50.10490">
    <property type="entry name" value="Glucose-6-phosphate isomerase like protein, domain 1"/>
    <property type="match status" value="1"/>
</dbReference>
<evidence type="ECO:0000256" key="3">
    <source>
        <dbReference type="ARBA" id="ARBA00023152"/>
    </source>
</evidence>
<dbReference type="GO" id="GO:0004347">
    <property type="term" value="F:glucose-6-phosphate isomerase activity"/>
    <property type="evidence" value="ECO:0007669"/>
    <property type="project" value="UniProtKB-EC"/>
</dbReference>
<dbReference type="InterPro" id="IPR035482">
    <property type="entry name" value="SIS_PGI_2"/>
</dbReference>
<reference evidence="6" key="1">
    <citation type="journal article" date="2020" name="mSystems">
        <title>Genome- and Community-Level Interaction Insights into Carbon Utilization and Element Cycling Functions of Hydrothermarchaeota in Hydrothermal Sediment.</title>
        <authorList>
            <person name="Zhou Z."/>
            <person name="Liu Y."/>
            <person name="Xu W."/>
            <person name="Pan J."/>
            <person name="Luo Z.H."/>
            <person name="Li M."/>
        </authorList>
    </citation>
    <scope>NUCLEOTIDE SEQUENCE [LARGE SCALE GENOMIC DNA]</scope>
    <source>
        <strain evidence="6">HyVt-80</strain>
    </source>
</reference>
<dbReference type="PANTHER" id="PTHR11469">
    <property type="entry name" value="GLUCOSE-6-PHOSPHATE ISOMERASE"/>
    <property type="match status" value="1"/>
</dbReference>
<proteinExistence type="inferred from homology"/>
<dbReference type="GO" id="GO:0051156">
    <property type="term" value="P:glucose 6-phosphate metabolic process"/>
    <property type="evidence" value="ECO:0007669"/>
    <property type="project" value="TreeGrafter"/>
</dbReference>
<evidence type="ECO:0000256" key="5">
    <source>
        <dbReference type="RuleBase" id="RU000612"/>
    </source>
</evidence>
<evidence type="ECO:0000256" key="4">
    <source>
        <dbReference type="ARBA" id="ARBA00023235"/>
    </source>
</evidence>
<feature type="non-terminal residue" evidence="6">
    <location>
        <position position="1"/>
    </location>
</feature>
<dbReference type="GO" id="GO:0006096">
    <property type="term" value="P:glycolytic process"/>
    <property type="evidence" value="ECO:0007669"/>
    <property type="project" value="UniProtKB-UniPathway"/>
</dbReference>
<dbReference type="GO" id="GO:0097367">
    <property type="term" value="F:carbohydrate derivative binding"/>
    <property type="evidence" value="ECO:0007669"/>
    <property type="project" value="InterPro"/>
</dbReference>
<dbReference type="CDD" id="cd05016">
    <property type="entry name" value="SIS_PGI_2"/>
    <property type="match status" value="1"/>
</dbReference>
<comment type="pathway">
    <text evidence="5">Carbohydrate degradation; glycolysis; D-glyceraldehyde 3-phosphate and glycerone phosphate from D-glucose: step 2/4.</text>
</comment>
<dbReference type="GO" id="GO:0048029">
    <property type="term" value="F:monosaccharide binding"/>
    <property type="evidence" value="ECO:0007669"/>
    <property type="project" value="TreeGrafter"/>
</dbReference>
<accession>A0A7C5DV26</accession>
<evidence type="ECO:0000256" key="1">
    <source>
        <dbReference type="ARBA" id="ARBA00011952"/>
    </source>
</evidence>
<evidence type="ECO:0000313" key="6">
    <source>
        <dbReference type="EMBL" id="HHF08221.1"/>
    </source>
</evidence>
<keyword evidence="3 5" id="KW-0324">Glycolysis</keyword>
<dbReference type="SUPFAM" id="SSF53697">
    <property type="entry name" value="SIS domain"/>
    <property type="match status" value="1"/>
</dbReference>
<dbReference type="AlphaFoldDB" id="A0A7C5DV26"/>
<dbReference type="PANTHER" id="PTHR11469:SF1">
    <property type="entry name" value="GLUCOSE-6-PHOSPHATE ISOMERASE"/>
    <property type="match status" value="1"/>
</dbReference>
<evidence type="ECO:0000256" key="2">
    <source>
        <dbReference type="ARBA" id="ARBA00022432"/>
    </source>
</evidence>
<comment type="caution">
    <text evidence="6">The sequence shown here is derived from an EMBL/GenBank/DDBJ whole genome shotgun (WGS) entry which is preliminary data.</text>
</comment>
<dbReference type="PRINTS" id="PR00662">
    <property type="entry name" value="G6PISOMERASE"/>
</dbReference>
<dbReference type="Pfam" id="PF00342">
    <property type="entry name" value="PGI"/>
    <property type="match status" value="1"/>
</dbReference>
<dbReference type="InterPro" id="IPR046348">
    <property type="entry name" value="SIS_dom_sf"/>
</dbReference>
<keyword evidence="2 5" id="KW-0312">Gluconeogenesis</keyword>
<dbReference type="UniPathway" id="UPA00109">
    <property type="reaction ID" value="UER00181"/>
</dbReference>
<dbReference type="PROSITE" id="PS00174">
    <property type="entry name" value="P_GLUCOSE_ISOMERASE_2"/>
    <property type="match status" value="1"/>
</dbReference>
<dbReference type="PROSITE" id="PS51463">
    <property type="entry name" value="P_GLUCOSE_ISOMERASE_3"/>
    <property type="match status" value="1"/>
</dbReference>
<dbReference type="InterPro" id="IPR001672">
    <property type="entry name" value="G6P_Isomerase"/>
</dbReference>
<comment type="similarity">
    <text evidence="5">Belongs to the GPI family.</text>
</comment>
<dbReference type="EMBL" id="DRTH01000018">
    <property type="protein sequence ID" value="HHF08221.1"/>
    <property type="molecule type" value="Genomic_DNA"/>
</dbReference>
<protein>
    <recommendedName>
        <fullName evidence="1 5">Glucose-6-phosphate isomerase</fullName>
        <ecNumber evidence="1 5">5.3.1.9</ecNumber>
    </recommendedName>
</protein>
<sequence>WFRQLWAESLGKKTSLTGEVVNEGLTPIKALGAVDQHSQVQLYNEGPDDKTITFLQVERFSRDVWIPPVHEEEELSYLSQKTLSELLNSELLGTERALASHGRPSMRVIFPRIEPYFIGQFFMYYEFTTAIMAELLKINAYDQPGVELGKKITYHLMRRKGFENLELHQPLKRVVID</sequence>
<organism evidence="6">
    <name type="scientific">Kosmotoga arenicorallina</name>
    <dbReference type="NCBI Taxonomy" id="688066"/>
    <lineage>
        <taxon>Bacteria</taxon>
        <taxon>Thermotogati</taxon>
        <taxon>Thermotogota</taxon>
        <taxon>Thermotogae</taxon>
        <taxon>Kosmotogales</taxon>
        <taxon>Kosmotogaceae</taxon>
        <taxon>Kosmotoga</taxon>
    </lineage>
</organism>
<name>A0A7C5DV26_9BACT</name>
<dbReference type="Proteomes" id="UP000886129">
    <property type="component" value="Unassembled WGS sequence"/>
</dbReference>
<dbReference type="GO" id="GO:0006094">
    <property type="term" value="P:gluconeogenesis"/>
    <property type="evidence" value="ECO:0007669"/>
    <property type="project" value="UniProtKB-KW"/>
</dbReference>
<keyword evidence="4 5" id="KW-0413">Isomerase</keyword>
<dbReference type="EC" id="5.3.1.9" evidence="1 5"/>